<gene>
    <name evidence="6" type="ORF">UR08_00825</name>
</gene>
<organism evidence="6 7">
    <name type="scientific">Listeria kieliensis</name>
    <dbReference type="NCBI Taxonomy" id="1621700"/>
    <lineage>
        <taxon>Bacteria</taxon>
        <taxon>Bacillati</taxon>
        <taxon>Bacillota</taxon>
        <taxon>Bacilli</taxon>
        <taxon>Bacillales</taxon>
        <taxon>Listeriaceae</taxon>
        <taxon>Listeria</taxon>
    </lineage>
</organism>
<dbReference type="PANTHER" id="PTHR30126">
    <property type="entry name" value="HTH-TYPE TRANSCRIPTIONAL REGULATOR"/>
    <property type="match status" value="1"/>
</dbReference>
<comment type="similarity">
    <text evidence="1">Belongs to the LysR transcriptional regulatory family.</text>
</comment>
<dbReference type="GO" id="GO:0000976">
    <property type="term" value="F:transcription cis-regulatory region binding"/>
    <property type="evidence" value="ECO:0007669"/>
    <property type="project" value="TreeGrafter"/>
</dbReference>
<dbReference type="Gene3D" id="1.10.10.10">
    <property type="entry name" value="Winged helix-like DNA-binding domain superfamily/Winged helix DNA-binding domain"/>
    <property type="match status" value="1"/>
</dbReference>
<reference evidence="7" key="1">
    <citation type="submission" date="2015-04" db="EMBL/GenBank/DDBJ databases">
        <authorList>
            <person name="Schardt J."/>
            <person name="Mueller-Herbst S."/>
            <person name="Scherer S."/>
            <person name="Huptas C."/>
        </authorList>
    </citation>
    <scope>NUCLEOTIDE SEQUENCE [LARGE SCALE GENOMIC DNA]</scope>
    <source>
        <strain evidence="7">Kiel-L1</strain>
    </source>
</reference>
<dbReference type="GO" id="GO:0003700">
    <property type="term" value="F:DNA-binding transcription factor activity"/>
    <property type="evidence" value="ECO:0007669"/>
    <property type="project" value="InterPro"/>
</dbReference>
<keyword evidence="4" id="KW-0804">Transcription</keyword>
<dbReference type="PRINTS" id="PR00039">
    <property type="entry name" value="HTHLYSR"/>
</dbReference>
<keyword evidence="3" id="KW-0238">DNA-binding</keyword>
<dbReference type="InterPro" id="IPR005119">
    <property type="entry name" value="LysR_subst-bd"/>
</dbReference>
<evidence type="ECO:0000256" key="2">
    <source>
        <dbReference type="ARBA" id="ARBA00023015"/>
    </source>
</evidence>
<dbReference type="SUPFAM" id="SSF46785">
    <property type="entry name" value="Winged helix' DNA-binding domain"/>
    <property type="match status" value="1"/>
</dbReference>
<dbReference type="Pfam" id="PF00126">
    <property type="entry name" value="HTH_1"/>
    <property type="match status" value="1"/>
</dbReference>
<name>A0A3D8TVZ7_9LIST</name>
<feature type="domain" description="HTH lysR-type" evidence="5">
    <location>
        <begin position="1"/>
        <end position="58"/>
    </location>
</feature>
<dbReference type="RefSeq" id="WP_115751783.1">
    <property type="nucleotide sequence ID" value="NZ_LARY01000001.1"/>
</dbReference>
<dbReference type="PROSITE" id="PS50931">
    <property type="entry name" value="HTH_LYSR"/>
    <property type="match status" value="1"/>
</dbReference>
<dbReference type="FunFam" id="1.10.10.10:FF:000001">
    <property type="entry name" value="LysR family transcriptional regulator"/>
    <property type="match status" value="1"/>
</dbReference>
<dbReference type="InterPro" id="IPR000847">
    <property type="entry name" value="LysR_HTH_N"/>
</dbReference>
<dbReference type="Gene3D" id="3.40.190.290">
    <property type="match status" value="2"/>
</dbReference>
<dbReference type="AlphaFoldDB" id="A0A3D8TVZ7"/>
<dbReference type="Proteomes" id="UP000257055">
    <property type="component" value="Unassembled WGS sequence"/>
</dbReference>
<comment type="caution">
    <text evidence="6">The sequence shown here is derived from an EMBL/GenBank/DDBJ whole genome shotgun (WGS) entry which is preliminary data.</text>
</comment>
<proteinExistence type="inferred from homology"/>
<sequence length="275" mass="31188">MFQLLETFIAVYETNSFTKAANALYISQPTISVHIEKLEKELDVKLFERNARNRIEKTEAATLFYEKAKQILNGWESGKEELAAFSGKARRKYTIAASQTIGGYLLPQIMAELGTLYPKINFEILLDNSTNVYKSVHMLEADLGLVETPEVYPDMNRTVFMNDPLVILGDPKLNRWILREEGSGIRQYTEIYLKEQQILPEEKMIASSNALILELVKQGMGRTLQSARVAEKLALPVQKTDLIRPLYLILPKADSGKNAKMAQSIFELLAKLDEL</sequence>
<dbReference type="PANTHER" id="PTHR30126:SF40">
    <property type="entry name" value="HTH-TYPE TRANSCRIPTIONAL REGULATOR GLTR"/>
    <property type="match status" value="1"/>
</dbReference>
<evidence type="ECO:0000313" key="6">
    <source>
        <dbReference type="EMBL" id="RDX02114.1"/>
    </source>
</evidence>
<dbReference type="EMBL" id="LARY01000001">
    <property type="protein sequence ID" value="RDX02114.1"/>
    <property type="molecule type" value="Genomic_DNA"/>
</dbReference>
<dbReference type="InterPro" id="IPR036388">
    <property type="entry name" value="WH-like_DNA-bd_sf"/>
</dbReference>
<evidence type="ECO:0000259" key="5">
    <source>
        <dbReference type="PROSITE" id="PS50931"/>
    </source>
</evidence>
<keyword evidence="7" id="KW-1185">Reference proteome</keyword>
<keyword evidence="2" id="KW-0805">Transcription regulation</keyword>
<protein>
    <submittedName>
        <fullName evidence="6">LysR family transcriptional regulator</fullName>
    </submittedName>
</protein>
<evidence type="ECO:0000256" key="1">
    <source>
        <dbReference type="ARBA" id="ARBA00009437"/>
    </source>
</evidence>
<accession>A0A3D8TVZ7</accession>
<dbReference type="SUPFAM" id="SSF53850">
    <property type="entry name" value="Periplasmic binding protein-like II"/>
    <property type="match status" value="1"/>
</dbReference>
<dbReference type="InterPro" id="IPR036390">
    <property type="entry name" value="WH_DNA-bd_sf"/>
</dbReference>
<evidence type="ECO:0000313" key="7">
    <source>
        <dbReference type="Proteomes" id="UP000257055"/>
    </source>
</evidence>
<dbReference type="Pfam" id="PF03466">
    <property type="entry name" value="LysR_substrate"/>
    <property type="match status" value="1"/>
</dbReference>
<evidence type="ECO:0000256" key="3">
    <source>
        <dbReference type="ARBA" id="ARBA00023125"/>
    </source>
</evidence>
<evidence type="ECO:0000256" key="4">
    <source>
        <dbReference type="ARBA" id="ARBA00023163"/>
    </source>
</evidence>